<evidence type="ECO:0000313" key="6">
    <source>
        <dbReference type="Proteomes" id="UP000831607"/>
    </source>
</evidence>
<name>A0ABY4AKI3_9BURK</name>
<protein>
    <submittedName>
        <fullName evidence="5">RibD family protein</fullName>
    </submittedName>
</protein>
<dbReference type="InterPro" id="IPR050765">
    <property type="entry name" value="Riboflavin_Biosynth_HTPR"/>
</dbReference>
<gene>
    <name evidence="5" type="ORF">DHf2319_02340</name>
</gene>
<dbReference type="Gene3D" id="3.40.430.10">
    <property type="entry name" value="Dihydrofolate Reductase, subunit A"/>
    <property type="match status" value="1"/>
</dbReference>
<evidence type="ECO:0000313" key="5">
    <source>
        <dbReference type="EMBL" id="UOD50788.1"/>
    </source>
</evidence>
<dbReference type="SUPFAM" id="SSF53597">
    <property type="entry name" value="Dihydrofolate reductase-like"/>
    <property type="match status" value="1"/>
</dbReference>
<keyword evidence="2" id="KW-0521">NADP</keyword>
<dbReference type="PANTHER" id="PTHR38011:SF7">
    <property type="entry name" value="2,5-DIAMINO-6-RIBOSYLAMINO-4(3H)-PYRIMIDINONE 5'-PHOSPHATE REDUCTASE"/>
    <property type="match status" value="1"/>
</dbReference>
<sequence>MKTSQARTWNCSRLKPGVDGLTVVGQLGQSLDGQIATATGHSKYINGDGGLAHLHALRAWAQVVVIGVGTLVADNPRLTVRLLNGQSPDRVVIDPSGRAPADATCLLDQSVRRVILTAPGHTRTDLPAGVQQIHFGGLESGQKIDPEQLRQWFASQGWQRVLIEGGAATLAVFLNKSCLDYLHLITSPLILGPGVAGIRTIGLSQLSEAKRFKAQAFDLGHDLLMECAF</sequence>
<dbReference type="InterPro" id="IPR002734">
    <property type="entry name" value="RibDG_C"/>
</dbReference>
<evidence type="ECO:0000259" key="4">
    <source>
        <dbReference type="Pfam" id="PF01872"/>
    </source>
</evidence>
<keyword evidence="3" id="KW-0560">Oxidoreductase</keyword>
<dbReference type="InterPro" id="IPR024072">
    <property type="entry name" value="DHFR-like_dom_sf"/>
</dbReference>
<evidence type="ECO:0000256" key="1">
    <source>
        <dbReference type="ARBA" id="ARBA00005104"/>
    </source>
</evidence>
<dbReference type="PANTHER" id="PTHR38011">
    <property type="entry name" value="DIHYDROFOLATE REDUCTASE FAMILY PROTEIN (AFU_ORTHOLOGUE AFUA_8G06820)"/>
    <property type="match status" value="1"/>
</dbReference>
<dbReference type="Pfam" id="PF01872">
    <property type="entry name" value="RibD_C"/>
    <property type="match status" value="1"/>
</dbReference>
<comment type="pathway">
    <text evidence="1">Cofactor biosynthesis; riboflavin biosynthesis.</text>
</comment>
<reference evidence="5 6" key="1">
    <citation type="submission" date="2020-11" db="EMBL/GenBank/DDBJ databases">
        <title>Algicoccus daihaiensis sp.nov., isolated from Daihai Lake in Inner Mongolia.</title>
        <authorList>
            <person name="Kai J."/>
        </authorList>
    </citation>
    <scope>NUCLEOTIDE SEQUENCE [LARGE SCALE GENOMIC DNA]</scope>
    <source>
        <strain evidence="6">f23</strain>
    </source>
</reference>
<dbReference type="Proteomes" id="UP000831607">
    <property type="component" value="Chromosome"/>
</dbReference>
<proteinExistence type="predicted"/>
<dbReference type="EMBL" id="CP063982">
    <property type="protein sequence ID" value="UOD50788.1"/>
    <property type="molecule type" value="Genomic_DNA"/>
</dbReference>
<accession>A0ABY4AKI3</accession>
<organism evidence="5 6">
    <name type="scientific">Orrella daihaiensis</name>
    <dbReference type="NCBI Taxonomy" id="2782176"/>
    <lineage>
        <taxon>Bacteria</taxon>
        <taxon>Pseudomonadati</taxon>
        <taxon>Pseudomonadota</taxon>
        <taxon>Betaproteobacteria</taxon>
        <taxon>Burkholderiales</taxon>
        <taxon>Alcaligenaceae</taxon>
        <taxon>Orrella</taxon>
    </lineage>
</organism>
<feature type="domain" description="Bacterial bifunctional deaminase-reductase C-terminal" evidence="4">
    <location>
        <begin position="23"/>
        <end position="205"/>
    </location>
</feature>
<evidence type="ECO:0000256" key="2">
    <source>
        <dbReference type="ARBA" id="ARBA00022857"/>
    </source>
</evidence>
<keyword evidence="6" id="KW-1185">Reference proteome</keyword>
<dbReference type="RefSeq" id="WP_243479199.1">
    <property type="nucleotide sequence ID" value="NZ_CP063982.1"/>
</dbReference>
<evidence type="ECO:0000256" key="3">
    <source>
        <dbReference type="ARBA" id="ARBA00023002"/>
    </source>
</evidence>